<proteinExistence type="predicted"/>
<sequence length="92" mass="10280">MAATTVTSTIPNPPVLNQYNYEDWSFQVKLYLLAEDLWDVVEATTEPPKLEDGEAEFKAWRKKDAKALILIQNYCGSANYPLVLGTKTAKAA</sequence>
<dbReference type="Proteomes" id="UP000507245">
    <property type="component" value="Unassembled WGS sequence"/>
</dbReference>
<organism evidence="1 2">
    <name type="scientific">Prunus armeniaca</name>
    <name type="common">Apricot</name>
    <name type="synonym">Armeniaca vulgaris</name>
    <dbReference type="NCBI Taxonomy" id="36596"/>
    <lineage>
        <taxon>Eukaryota</taxon>
        <taxon>Viridiplantae</taxon>
        <taxon>Streptophyta</taxon>
        <taxon>Embryophyta</taxon>
        <taxon>Tracheophyta</taxon>
        <taxon>Spermatophyta</taxon>
        <taxon>Magnoliopsida</taxon>
        <taxon>eudicotyledons</taxon>
        <taxon>Gunneridae</taxon>
        <taxon>Pentapetalae</taxon>
        <taxon>rosids</taxon>
        <taxon>fabids</taxon>
        <taxon>Rosales</taxon>
        <taxon>Rosaceae</taxon>
        <taxon>Amygdaloideae</taxon>
        <taxon>Amygdaleae</taxon>
        <taxon>Prunus</taxon>
    </lineage>
</organism>
<dbReference type="Pfam" id="PF14223">
    <property type="entry name" value="Retrotran_gag_2"/>
    <property type="match status" value="1"/>
</dbReference>
<evidence type="ECO:0000313" key="2">
    <source>
        <dbReference type="Proteomes" id="UP000507245"/>
    </source>
</evidence>
<dbReference type="EMBL" id="CAEKKB010000003">
    <property type="protein sequence ID" value="CAB4304906.1"/>
    <property type="molecule type" value="Genomic_DNA"/>
</dbReference>
<gene>
    <name evidence="1" type="ORF">ORAREDHAP_LOCUS22717</name>
</gene>
<reference evidence="2" key="1">
    <citation type="journal article" date="2020" name="Genome Biol.">
        <title>Gamete binning: chromosome-level and haplotype-resolved genome assembly enabled by high-throughput single-cell sequencing of gamete genomes.</title>
        <authorList>
            <person name="Campoy J.A."/>
            <person name="Sun H."/>
            <person name="Goel M."/>
            <person name="Jiao W.-B."/>
            <person name="Folz-Donahue K."/>
            <person name="Wang N."/>
            <person name="Rubio M."/>
            <person name="Liu C."/>
            <person name="Kukat C."/>
            <person name="Ruiz D."/>
            <person name="Huettel B."/>
            <person name="Schneeberger K."/>
        </authorList>
    </citation>
    <scope>NUCLEOTIDE SEQUENCE [LARGE SCALE GENOMIC DNA]</scope>
    <source>
        <strain evidence="2">cv. Rojo Pasion</strain>
    </source>
</reference>
<evidence type="ECO:0000313" key="1">
    <source>
        <dbReference type="EMBL" id="CAB4304906.1"/>
    </source>
</evidence>
<accession>A0A6J5WT04</accession>
<name>A0A6J5WT04_PRUAR</name>
<protein>
    <submittedName>
        <fullName evidence="1">Uncharacterized protein</fullName>
    </submittedName>
</protein>
<dbReference type="AlphaFoldDB" id="A0A6J5WT04"/>
<dbReference type="OrthoDB" id="1164561at2759"/>
<keyword evidence="2" id="KW-1185">Reference proteome</keyword>